<evidence type="ECO:0000313" key="1">
    <source>
        <dbReference type="EMBL" id="GIG05405.1"/>
    </source>
</evidence>
<dbReference type="Proteomes" id="UP000630887">
    <property type="component" value="Unassembled WGS sequence"/>
</dbReference>
<dbReference type="RefSeq" id="WP_203691689.1">
    <property type="nucleotide sequence ID" value="NZ_BAAALC010000021.1"/>
</dbReference>
<evidence type="ECO:0000313" key="2">
    <source>
        <dbReference type="Proteomes" id="UP000630887"/>
    </source>
</evidence>
<keyword evidence="2" id="KW-1185">Reference proteome</keyword>
<organism evidence="1 2">
    <name type="scientific">Catellatospora coxensis</name>
    <dbReference type="NCBI Taxonomy" id="310354"/>
    <lineage>
        <taxon>Bacteria</taxon>
        <taxon>Bacillati</taxon>
        <taxon>Actinomycetota</taxon>
        <taxon>Actinomycetes</taxon>
        <taxon>Micromonosporales</taxon>
        <taxon>Micromonosporaceae</taxon>
        <taxon>Catellatospora</taxon>
    </lineage>
</organism>
<reference evidence="1 2" key="1">
    <citation type="submission" date="2021-01" db="EMBL/GenBank/DDBJ databases">
        <title>Whole genome shotgun sequence of Catellatospora coxensis NBRC 107359.</title>
        <authorList>
            <person name="Komaki H."/>
            <person name="Tamura T."/>
        </authorList>
    </citation>
    <scope>NUCLEOTIDE SEQUENCE [LARGE SCALE GENOMIC DNA]</scope>
    <source>
        <strain evidence="1 2">NBRC 107359</strain>
    </source>
</reference>
<dbReference type="EMBL" id="BONI01000014">
    <property type="protein sequence ID" value="GIG05405.1"/>
    <property type="molecule type" value="Genomic_DNA"/>
</dbReference>
<protein>
    <submittedName>
        <fullName evidence="1">Uncharacterized protein</fullName>
    </submittedName>
</protein>
<dbReference type="AlphaFoldDB" id="A0A8J3KQM8"/>
<gene>
    <name evidence="1" type="ORF">Cco03nite_21050</name>
</gene>
<sequence>MTTVTANDVRVLARSRDTDPVLAVVDGELVVIPEAEVREQDRVVCTQRTLVHELGIEVSDIEAQLFAGRLTALLAE</sequence>
<accession>A0A8J3KQM8</accession>
<proteinExistence type="predicted"/>
<name>A0A8J3KQM8_9ACTN</name>
<comment type="caution">
    <text evidence="1">The sequence shown here is derived from an EMBL/GenBank/DDBJ whole genome shotgun (WGS) entry which is preliminary data.</text>
</comment>